<evidence type="ECO:0000259" key="1">
    <source>
        <dbReference type="PROSITE" id="PS50222"/>
    </source>
</evidence>
<dbReference type="PROSITE" id="PS50222">
    <property type="entry name" value="EF_HAND_2"/>
    <property type="match status" value="2"/>
</dbReference>
<gene>
    <name evidence="2" type="ORF">BU204_26255</name>
</gene>
<dbReference type="InterPro" id="IPR011992">
    <property type="entry name" value="EF-hand-dom_pair"/>
</dbReference>
<feature type="domain" description="EF-hand" evidence="1">
    <location>
        <begin position="130"/>
        <end position="159"/>
    </location>
</feature>
<evidence type="ECO:0000313" key="2">
    <source>
        <dbReference type="EMBL" id="OLF14661.1"/>
    </source>
</evidence>
<dbReference type="STRING" id="1912961.BU204_26255"/>
<dbReference type="SMART" id="SM00054">
    <property type="entry name" value="EFh"/>
    <property type="match status" value="3"/>
</dbReference>
<dbReference type="GO" id="GO:0005509">
    <property type="term" value="F:calcium ion binding"/>
    <property type="evidence" value="ECO:0007669"/>
    <property type="project" value="InterPro"/>
</dbReference>
<dbReference type="Pfam" id="PF13499">
    <property type="entry name" value="EF-hand_7"/>
    <property type="match status" value="1"/>
</dbReference>
<dbReference type="AlphaFoldDB" id="A0A1Q8CJY2"/>
<evidence type="ECO:0000313" key="3">
    <source>
        <dbReference type="Proteomes" id="UP000185596"/>
    </source>
</evidence>
<dbReference type="EMBL" id="MSIE01000052">
    <property type="protein sequence ID" value="OLF14661.1"/>
    <property type="molecule type" value="Genomic_DNA"/>
</dbReference>
<dbReference type="PROSITE" id="PS00018">
    <property type="entry name" value="EF_HAND_1"/>
    <property type="match status" value="3"/>
</dbReference>
<proteinExistence type="predicted"/>
<dbReference type="SUPFAM" id="SSF47473">
    <property type="entry name" value="EF-hand"/>
    <property type="match status" value="1"/>
</dbReference>
<protein>
    <submittedName>
        <fullName evidence="2">Calcium sensor EFh</fullName>
    </submittedName>
</protein>
<feature type="domain" description="EF-hand" evidence="1">
    <location>
        <begin position="90"/>
        <end position="125"/>
    </location>
</feature>
<keyword evidence="3" id="KW-1185">Reference proteome</keyword>
<name>A0A1Q8CJY2_9PSEU</name>
<dbReference type="InterPro" id="IPR018247">
    <property type="entry name" value="EF_Hand_1_Ca_BS"/>
</dbReference>
<accession>A0A1Q8CJY2</accession>
<sequence>MQKRKIGRVFEALDRNADGLLEETDFAALTERWAELGDVGPGSPEHVRLIVVMMGWWRTLLAASAGTALDTVTMDDVLGVIDDLGELRNPVTATATTLFDAVDEDGDGLVTATEYRRMIEAWSGRSTDTDEVFPLLDLDGDGLLSRAEFAELWTDFWAGDDPRSPGNWVFGRFELPVPQYQ</sequence>
<dbReference type="Gene3D" id="1.10.238.10">
    <property type="entry name" value="EF-hand"/>
    <property type="match status" value="1"/>
</dbReference>
<reference evidence="2 3" key="1">
    <citation type="submission" date="2016-12" db="EMBL/GenBank/DDBJ databases">
        <title>The draft genome sequence of Actinophytocola sp. 11-183.</title>
        <authorList>
            <person name="Wang W."/>
            <person name="Yuan L."/>
        </authorList>
    </citation>
    <scope>NUCLEOTIDE SEQUENCE [LARGE SCALE GENOMIC DNA]</scope>
    <source>
        <strain evidence="2 3">11-183</strain>
    </source>
</reference>
<organism evidence="2 3">
    <name type="scientific">Actinophytocola xanthii</name>
    <dbReference type="NCBI Taxonomy" id="1912961"/>
    <lineage>
        <taxon>Bacteria</taxon>
        <taxon>Bacillati</taxon>
        <taxon>Actinomycetota</taxon>
        <taxon>Actinomycetes</taxon>
        <taxon>Pseudonocardiales</taxon>
        <taxon>Pseudonocardiaceae</taxon>
    </lineage>
</organism>
<comment type="caution">
    <text evidence="2">The sequence shown here is derived from an EMBL/GenBank/DDBJ whole genome shotgun (WGS) entry which is preliminary data.</text>
</comment>
<dbReference type="Proteomes" id="UP000185596">
    <property type="component" value="Unassembled WGS sequence"/>
</dbReference>
<dbReference type="InterPro" id="IPR002048">
    <property type="entry name" value="EF_hand_dom"/>
</dbReference>